<dbReference type="AlphaFoldDB" id="Q885I0"/>
<organism evidence="1 2">
    <name type="scientific">Pseudomonas syringae pv. tomato (strain ATCC BAA-871 / DC3000)</name>
    <dbReference type="NCBI Taxonomy" id="223283"/>
    <lineage>
        <taxon>Bacteria</taxon>
        <taxon>Pseudomonadati</taxon>
        <taxon>Pseudomonadota</taxon>
        <taxon>Gammaproteobacteria</taxon>
        <taxon>Pseudomonadales</taxon>
        <taxon>Pseudomonadaceae</taxon>
        <taxon>Pseudomonas</taxon>
    </lineage>
</organism>
<gene>
    <name evidence="1" type="ordered locus">PSPTO_1853</name>
</gene>
<dbReference type="STRING" id="223283.PSPTO_1853"/>
<dbReference type="Proteomes" id="UP000002515">
    <property type="component" value="Chromosome"/>
</dbReference>
<name>Q885I0_PSESM</name>
<protein>
    <submittedName>
        <fullName evidence="1">Uncharacterized protein</fullName>
    </submittedName>
</protein>
<accession>Q885I0</accession>
<dbReference type="KEGG" id="pst:PSPTO_1853"/>
<proteinExistence type="predicted"/>
<sequence>MLGFDRFSRHAQTAVPELVAGSWKPHQNIDDVCRS</sequence>
<reference evidence="1 2" key="1">
    <citation type="journal article" date="2003" name="Proc. Natl. Acad. Sci. U.S.A.">
        <title>The complete genome sequence of the Arabidopsis and tomato pathogen Pseudomonas syringae pv. tomato DC3000.</title>
        <authorList>
            <person name="Buell C.R."/>
            <person name="Joardar V."/>
            <person name="Lindeberg M."/>
            <person name="Selengut J."/>
            <person name="Paulsen I.T."/>
            <person name="Gwinn M.L."/>
            <person name="Dodson R.J."/>
            <person name="Deboy R.T."/>
            <person name="Durkin A.S."/>
            <person name="Kolonay J.F."/>
            <person name="Madupu R."/>
            <person name="Daugherty S."/>
            <person name="Brinkac L."/>
            <person name="Beanan M.J."/>
            <person name="Haft D.H."/>
            <person name="Nelson W.C."/>
            <person name="Davidsen T."/>
            <person name="Zafar N."/>
            <person name="Zhou L."/>
            <person name="Liu J."/>
            <person name="Yuan Q."/>
            <person name="Khouri H."/>
            <person name="Fedorova N."/>
            <person name="Tran B."/>
            <person name="Russell D."/>
            <person name="Berry K."/>
            <person name="Utterback T."/>
            <person name="Van Aken S.E."/>
            <person name="Feldblyum T.V."/>
            <person name="D'Ascenzo M."/>
            <person name="Deng W.L."/>
            <person name="Ramos A.R."/>
            <person name="Alfano J.R."/>
            <person name="Cartinhour S."/>
            <person name="Chatterjee A.K."/>
            <person name="Delaney T.P."/>
            <person name="Lazarowitz S.G."/>
            <person name="Martin G.B."/>
            <person name="Schneider D.J."/>
            <person name="Tang X."/>
            <person name="Bender C.L."/>
            <person name="White O."/>
            <person name="Fraser C.M."/>
            <person name="Collmer A."/>
        </authorList>
    </citation>
    <scope>NUCLEOTIDE SEQUENCE [LARGE SCALE GENOMIC DNA]</scope>
    <source>
        <strain evidence="2">ATCC BAA-871 / DC3000</strain>
    </source>
</reference>
<evidence type="ECO:0000313" key="1">
    <source>
        <dbReference type="EMBL" id="AAO55372.1"/>
    </source>
</evidence>
<dbReference type="EMBL" id="AE016853">
    <property type="protein sequence ID" value="AAO55372.1"/>
    <property type="molecule type" value="Genomic_DNA"/>
</dbReference>
<dbReference type="HOGENOM" id="CLU_3366735_0_0_6"/>
<evidence type="ECO:0000313" key="2">
    <source>
        <dbReference type="Proteomes" id="UP000002515"/>
    </source>
</evidence>
<keyword evidence="2" id="KW-1185">Reference proteome</keyword>